<keyword evidence="6" id="KW-0297">G-protein coupled receptor</keyword>
<evidence type="ECO:0000256" key="9">
    <source>
        <dbReference type="ARBA" id="ARBA00023224"/>
    </source>
</evidence>
<reference evidence="12" key="1">
    <citation type="submission" date="2020-03" db="EMBL/GenBank/DDBJ databases">
        <title>Studies in the Genomics of Life Span.</title>
        <authorList>
            <person name="Glass D."/>
        </authorList>
    </citation>
    <scope>NUCLEOTIDE SEQUENCE</scope>
    <source>
        <strain evidence="12">SUZIE</strain>
        <tissue evidence="12">Muscle</tissue>
    </source>
</reference>
<evidence type="ECO:0000256" key="6">
    <source>
        <dbReference type="ARBA" id="ARBA00023040"/>
    </source>
</evidence>
<evidence type="ECO:0000256" key="10">
    <source>
        <dbReference type="SAM" id="Phobius"/>
    </source>
</evidence>
<dbReference type="SUPFAM" id="SSF81321">
    <property type="entry name" value="Family A G protein-coupled receptor-like"/>
    <property type="match status" value="1"/>
</dbReference>
<dbReference type="Proteomes" id="UP001166674">
    <property type="component" value="Unassembled WGS sequence"/>
</dbReference>
<name>A0AA41N272_SCICA</name>
<keyword evidence="13" id="KW-1185">Reference proteome</keyword>
<dbReference type="GO" id="GO:0016020">
    <property type="term" value="C:membrane"/>
    <property type="evidence" value="ECO:0007669"/>
    <property type="project" value="UniProtKB-SubCell"/>
</dbReference>
<comment type="caution">
    <text evidence="12">The sequence shown here is derived from an EMBL/GenBank/DDBJ whole genome shotgun (WGS) entry which is preliminary data.</text>
</comment>
<evidence type="ECO:0000256" key="4">
    <source>
        <dbReference type="ARBA" id="ARBA00022725"/>
    </source>
</evidence>
<dbReference type="GO" id="GO:0004984">
    <property type="term" value="F:olfactory receptor activity"/>
    <property type="evidence" value="ECO:0007669"/>
    <property type="project" value="InterPro"/>
</dbReference>
<dbReference type="GO" id="GO:0004930">
    <property type="term" value="F:G protein-coupled receptor activity"/>
    <property type="evidence" value="ECO:0007669"/>
    <property type="project" value="UniProtKB-KW"/>
</dbReference>
<organism evidence="12 13">
    <name type="scientific">Sciurus carolinensis</name>
    <name type="common">Eastern gray squirrel</name>
    <dbReference type="NCBI Taxonomy" id="30640"/>
    <lineage>
        <taxon>Eukaryota</taxon>
        <taxon>Metazoa</taxon>
        <taxon>Chordata</taxon>
        <taxon>Craniata</taxon>
        <taxon>Vertebrata</taxon>
        <taxon>Euteleostomi</taxon>
        <taxon>Mammalia</taxon>
        <taxon>Eutheria</taxon>
        <taxon>Euarchontoglires</taxon>
        <taxon>Glires</taxon>
        <taxon>Rodentia</taxon>
        <taxon>Sciuromorpha</taxon>
        <taxon>Sciuridae</taxon>
        <taxon>Sciurinae</taxon>
        <taxon>Sciurini</taxon>
        <taxon>Sciurus</taxon>
    </lineage>
</organism>
<feature type="transmembrane region" description="Helical" evidence="10">
    <location>
        <begin position="81"/>
        <end position="102"/>
    </location>
</feature>
<protein>
    <submittedName>
        <fullName evidence="12">Olfactory receptor 139</fullName>
    </submittedName>
</protein>
<dbReference type="Pfam" id="PF13853">
    <property type="entry name" value="7tm_4"/>
    <property type="match status" value="1"/>
</dbReference>
<dbReference type="EMBL" id="JAATJV010381457">
    <property type="protein sequence ID" value="MBZ3882326.1"/>
    <property type="molecule type" value="Genomic_DNA"/>
</dbReference>
<keyword evidence="7 10" id="KW-0472">Membrane</keyword>
<keyword evidence="5 10" id="KW-1133">Transmembrane helix</keyword>
<evidence type="ECO:0000256" key="8">
    <source>
        <dbReference type="ARBA" id="ARBA00023170"/>
    </source>
</evidence>
<keyword evidence="4" id="KW-0552">Olfaction</keyword>
<proteinExistence type="predicted"/>
<dbReference type="InterPro" id="IPR000725">
    <property type="entry name" value="Olfact_rcpt"/>
</dbReference>
<evidence type="ECO:0000256" key="2">
    <source>
        <dbReference type="ARBA" id="ARBA00022606"/>
    </source>
</evidence>
<feature type="domain" description="G-protein coupled receptors family 1 profile" evidence="11">
    <location>
        <begin position="1"/>
        <end position="173"/>
    </location>
</feature>
<evidence type="ECO:0000256" key="7">
    <source>
        <dbReference type="ARBA" id="ARBA00023136"/>
    </source>
</evidence>
<evidence type="ECO:0000313" key="13">
    <source>
        <dbReference type="Proteomes" id="UP001166674"/>
    </source>
</evidence>
<keyword evidence="3 10" id="KW-0812">Transmembrane</keyword>
<dbReference type="PRINTS" id="PR00245">
    <property type="entry name" value="OLFACTORYR"/>
</dbReference>
<dbReference type="Gene3D" id="1.20.1070.10">
    <property type="entry name" value="Rhodopsin 7-helix transmembrane proteins"/>
    <property type="match status" value="1"/>
</dbReference>
<dbReference type="PANTHER" id="PTHR48018">
    <property type="entry name" value="OLFACTORY RECEPTOR"/>
    <property type="match status" value="1"/>
</dbReference>
<evidence type="ECO:0000259" key="11">
    <source>
        <dbReference type="PROSITE" id="PS50262"/>
    </source>
</evidence>
<dbReference type="PROSITE" id="PS50262">
    <property type="entry name" value="G_PROTEIN_RECEP_F1_2"/>
    <property type="match status" value="1"/>
</dbReference>
<sequence length="195" mass="21196">MVYDCYLAICCPLTHSTHMSREAQVALVGICYTISLINALTHTVAVSVLEFCGPNVVNHFYCDLPPLFQLSCSSIHLNGQLMFVGATFMGVIPMILISVFYANVAAEVLRICSAEGRKKAFSTCSSHLTVDCIFYGTDYFSYMRLGSVSASDKGKGTGILNTILSPMLNPVIYSLRNPDVQGTLNRVLMGKTSLA</sequence>
<comment type="subcellular location">
    <subcellularLocation>
        <location evidence="1">Membrane</location>
        <topology evidence="1">Multi-pass membrane protein</topology>
    </subcellularLocation>
</comment>
<dbReference type="AlphaFoldDB" id="A0AA41N272"/>
<evidence type="ECO:0000256" key="1">
    <source>
        <dbReference type="ARBA" id="ARBA00004141"/>
    </source>
</evidence>
<evidence type="ECO:0000256" key="5">
    <source>
        <dbReference type="ARBA" id="ARBA00022989"/>
    </source>
</evidence>
<accession>A0AA41N272</accession>
<evidence type="ECO:0000256" key="3">
    <source>
        <dbReference type="ARBA" id="ARBA00022692"/>
    </source>
</evidence>
<keyword evidence="2" id="KW-0716">Sensory transduction</keyword>
<keyword evidence="8 12" id="KW-0675">Receptor</keyword>
<dbReference type="InterPro" id="IPR017452">
    <property type="entry name" value="GPCR_Rhodpsn_7TM"/>
</dbReference>
<keyword evidence="9" id="KW-0807">Transducer</keyword>
<gene>
    <name evidence="12" type="ORF">SUZIE_167385</name>
</gene>
<evidence type="ECO:0000313" key="12">
    <source>
        <dbReference type="EMBL" id="MBZ3882326.1"/>
    </source>
</evidence>